<dbReference type="EMBL" id="MT143905">
    <property type="protein sequence ID" value="QJH92617.1"/>
    <property type="molecule type" value="Genomic_DNA"/>
</dbReference>
<reference evidence="2" key="1">
    <citation type="submission" date="2020-03" db="EMBL/GenBank/DDBJ databases">
        <title>The deep terrestrial virosphere.</title>
        <authorList>
            <person name="Holmfeldt K."/>
            <person name="Nilsson E."/>
            <person name="Simone D."/>
            <person name="Lopez-Fernandez M."/>
            <person name="Wu X."/>
            <person name="de Brujin I."/>
            <person name="Lundin D."/>
            <person name="Andersson A."/>
            <person name="Bertilsson S."/>
            <person name="Dopson M."/>
        </authorList>
    </citation>
    <scope>NUCLEOTIDE SEQUENCE</scope>
    <source>
        <strain evidence="2">MM171A03038</strain>
    </source>
</reference>
<keyword evidence="1" id="KW-1133">Transmembrane helix</keyword>
<name>A0A6M3X589_9ZZZZ</name>
<gene>
    <name evidence="2" type="ORF">MM171A03038_0011</name>
</gene>
<keyword evidence="1" id="KW-0812">Transmembrane</keyword>
<evidence type="ECO:0000313" key="2">
    <source>
        <dbReference type="EMBL" id="QJH92617.1"/>
    </source>
</evidence>
<keyword evidence="1" id="KW-0472">Membrane</keyword>
<dbReference type="AlphaFoldDB" id="A0A6M3X589"/>
<proteinExistence type="predicted"/>
<evidence type="ECO:0000256" key="1">
    <source>
        <dbReference type="SAM" id="Phobius"/>
    </source>
</evidence>
<sequence length="66" mass="7953">MVQFVRKLNKSYRRIYFVIGGVFKILDGVIDIISYGYVRLDLNMWWTRRIMRKFLSCLENECGVND</sequence>
<protein>
    <submittedName>
        <fullName evidence="2">Uncharacterized protein</fullName>
    </submittedName>
</protein>
<organism evidence="2">
    <name type="scientific">viral metagenome</name>
    <dbReference type="NCBI Taxonomy" id="1070528"/>
    <lineage>
        <taxon>unclassified sequences</taxon>
        <taxon>metagenomes</taxon>
        <taxon>organismal metagenomes</taxon>
    </lineage>
</organism>
<feature type="transmembrane region" description="Helical" evidence="1">
    <location>
        <begin position="15"/>
        <end position="38"/>
    </location>
</feature>
<accession>A0A6M3X589</accession>